<dbReference type="Gene3D" id="6.10.10.80">
    <property type="entry name" value="Small, acid-soluble spore protein, alpha/beta type-like"/>
    <property type="match status" value="1"/>
</dbReference>
<dbReference type="RefSeq" id="WP_108025759.1">
    <property type="nucleotide sequence ID" value="NZ_QBKR01000028.1"/>
</dbReference>
<keyword evidence="3" id="KW-1185">Reference proteome</keyword>
<name>A0A2T6BC71_9BACL</name>
<evidence type="ECO:0000313" key="2">
    <source>
        <dbReference type="EMBL" id="PTX53659.1"/>
    </source>
</evidence>
<dbReference type="GO" id="GO:0003690">
    <property type="term" value="F:double-stranded DNA binding"/>
    <property type="evidence" value="ECO:0007669"/>
    <property type="project" value="InterPro"/>
</dbReference>
<dbReference type="InterPro" id="IPR001448">
    <property type="entry name" value="SASP_alpha/beta-type"/>
</dbReference>
<dbReference type="Pfam" id="PF00269">
    <property type="entry name" value="SASP"/>
    <property type="match status" value="1"/>
</dbReference>
<gene>
    <name evidence="2" type="ORF">C8P63_12821</name>
</gene>
<feature type="region of interest" description="Disordered" evidence="1">
    <location>
        <begin position="29"/>
        <end position="73"/>
    </location>
</feature>
<dbReference type="GO" id="GO:0006265">
    <property type="term" value="P:DNA topological change"/>
    <property type="evidence" value="ECO:0007669"/>
    <property type="project" value="InterPro"/>
</dbReference>
<evidence type="ECO:0000256" key="1">
    <source>
        <dbReference type="SAM" id="MobiDB-lite"/>
    </source>
</evidence>
<dbReference type="OrthoDB" id="1683773at2"/>
<accession>A0A2T6BC71</accession>
<dbReference type="InterPro" id="IPR038300">
    <property type="entry name" value="SASP_sf_alpha/beta"/>
</dbReference>
<organism evidence="2 3">
    <name type="scientific">Melghirimyces profundicolus</name>
    <dbReference type="NCBI Taxonomy" id="1242148"/>
    <lineage>
        <taxon>Bacteria</taxon>
        <taxon>Bacillati</taxon>
        <taxon>Bacillota</taxon>
        <taxon>Bacilli</taxon>
        <taxon>Bacillales</taxon>
        <taxon>Thermoactinomycetaceae</taxon>
        <taxon>Melghirimyces</taxon>
    </lineage>
</organism>
<evidence type="ECO:0000313" key="3">
    <source>
        <dbReference type="Proteomes" id="UP000244240"/>
    </source>
</evidence>
<sequence>MARRRNQLLVPEAREGMERLKSRIISEQTGRPVRGAVDTKTEMARQAGVPYRAGGYNGNLKTEEAGKMGGPVGGQMVKELVKMAQEELARNKPKS</sequence>
<dbReference type="Proteomes" id="UP000244240">
    <property type="component" value="Unassembled WGS sequence"/>
</dbReference>
<dbReference type="AlphaFoldDB" id="A0A2T6BC71"/>
<comment type="caution">
    <text evidence="2">The sequence shown here is derived from an EMBL/GenBank/DDBJ whole genome shotgun (WGS) entry which is preliminary data.</text>
</comment>
<proteinExistence type="predicted"/>
<reference evidence="2 3" key="1">
    <citation type="submission" date="2018-04" db="EMBL/GenBank/DDBJ databases">
        <title>Genomic Encyclopedia of Archaeal and Bacterial Type Strains, Phase II (KMG-II): from individual species to whole genera.</title>
        <authorList>
            <person name="Goeker M."/>
        </authorList>
    </citation>
    <scope>NUCLEOTIDE SEQUENCE [LARGE SCALE GENOMIC DNA]</scope>
    <source>
        <strain evidence="2 3">DSM 45787</strain>
    </source>
</reference>
<dbReference type="EMBL" id="QBKR01000028">
    <property type="protein sequence ID" value="PTX53659.1"/>
    <property type="molecule type" value="Genomic_DNA"/>
</dbReference>
<protein>
    <submittedName>
        <fullName evidence="2">Small acid-soluble spore protein alpha/beta type</fullName>
    </submittedName>
</protein>